<dbReference type="Gene3D" id="2.60.120.260">
    <property type="entry name" value="Galactose-binding domain-like"/>
    <property type="match status" value="1"/>
</dbReference>
<name>A0ABR2GZG4_9EUKA</name>
<evidence type="ECO:0000313" key="2">
    <source>
        <dbReference type="Proteomes" id="UP001470230"/>
    </source>
</evidence>
<organism evidence="1 2">
    <name type="scientific">Tritrichomonas musculus</name>
    <dbReference type="NCBI Taxonomy" id="1915356"/>
    <lineage>
        <taxon>Eukaryota</taxon>
        <taxon>Metamonada</taxon>
        <taxon>Parabasalia</taxon>
        <taxon>Tritrichomonadida</taxon>
        <taxon>Tritrichomonadidae</taxon>
        <taxon>Tritrichomonas</taxon>
    </lineage>
</organism>
<dbReference type="Proteomes" id="UP001470230">
    <property type="component" value="Unassembled WGS sequence"/>
</dbReference>
<dbReference type="SUPFAM" id="SSF49785">
    <property type="entry name" value="Galactose-binding domain-like"/>
    <property type="match status" value="1"/>
</dbReference>
<keyword evidence="2" id="KW-1185">Reference proteome</keyword>
<evidence type="ECO:0000313" key="1">
    <source>
        <dbReference type="EMBL" id="KAK8839329.1"/>
    </source>
</evidence>
<reference evidence="1 2" key="1">
    <citation type="submission" date="2024-04" db="EMBL/GenBank/DDBJ databases">
        <title>Tritrichomonas musculus Genome.</title>
        <authorList>
            <person name="Alves-Ferreira E."/>
            <person name="Grigg M."/>
            <person name="Lorenzi H."/>
            <person name="Galac M."/>
        </authorList>
    </citation>
    <scope>NUCLEOTIDE SEQUENCE [LARGE SCALE GENOMIC DNA]</scope>
    <source>
        <strain evidence="1 2">EAF2021</strain>
    </source>
</reference>
<sequence>MNNWNLMNFNISSITEKISSHFYQIDKKKLLNLPRPIIFSIISNEHLKIENEDSLLDFIQEIFSKSNEDEENQSTNSYATFLEQISIEKLSDDKFRELILSLKPMNLTNDLWHNICKRFITNHSSSSESETSRYYKEPCQQFLYDGNDQNQFKGIIRHLTNECGGNVHEKGVVKVTESSVDGSSYHTFNLVDLDNLESRFLSKRENDSWAQYDFVERKVKPTHYSIRSRLNPKSDWHPKGWVVEGSNTGQNDWRVLDRRSEVSSLDAPSASSTFNIQQKLGIDEFYRYIRIRQTEENTNGNYIFAFSALEIFGYII</sequence>
<comment type="caution">
    <text evidence="1">The sequence shown here is derived from an EMBL/GenBank/DDBJ whole genome shotgun (WGS) entry which is preliminary data.</text>
</comment>
<dbReference type="InterPro" id="IPR008979">
    <property type="entry name" value="Galactose-bd-like_sf"/>
</dbReference>
<dbReference type="EMBL" id="JAPFFF010000052">
    <property type="protein sequence ID" value="KAK8839329.1"/>
    <property type="molecule type" value="Genomic_DNA"/>
</dbReference>
<accession>A0ABR2GZG4</accession>
<protein>
    <recommendedName>
        <fullName evidence="3">F5/8 type C domain-containing protein</fullName>
    </recommendedName>
</protein>
<proteinExistence type="predicted"/>
<evidence type="ECO:0008006" key="3">
    <source>
        <dbReference type="Google" id="ProtNLM"/>
    </source>
</evidence>
<gene>
    <name evidence="1" type="ORF">M9Y10_032264</name>
</gene>